<evidence type="ECO:0000313" key="3">
    <source>
        <dbReference type="Proteomes" id="UP000005426"/>
    </source>
</evidence>
<comment type="caution">
    <text evidence="2">The sequence shown here is derived from an EMBL/GenBank/DDBJ whole genome shotgun (WGS) entry which is preliminary data.</text>
</comment>
<feature type="compositionally biased region" description="Low complexity" evidence="1">
    <location>
        <begin position="50"/>
        <end position="65"/>
    </location>
</feature>
<sequence length="82" mass="9422">MRKREWKKTLRGVFRRSLKTRLRDRDARNGLYGGGAEGIRRRGEGKKRSSGSGNSSGRNNESVGRQQYGDGGWNWVRRKRVA</sequence>
<dbReference type="Proteomes" id="UP000005426">
    <property type="component" value="Unassembled WGS sequence"/>
</dbReference>
<accession>G9NIV4</accession>
<feature type="region of interest" description="Disordered" evidence="1">
    <location>
        <begin position="24"/>
        <end position="82"/>
    </location>
</feature>
<evidence type="ECO:0000256" key="1">
    <source>
        <dbReference type="SAM" id="MobiDB-lite"/>
    </source>
</evidence>
<dbReference type="AlphaFoldDB" id="G9NIV4"/>
<reference evidence="2 3" key="1">
    <citation type="journal article" date="2011" name="Genome Biol.">
        <title>Comparative genome sequence analysis underscores mycoparasitism as the ancestral life style of Trichoderma.</title>
        <authorList>
            <person name="Kubicek C.P."/>
            <person name="Herrera-Estrella A."/>
            <person name="Seidl-Seiboth V."/>
            <person name="Martinez D.A."/>
            <person name="Druzhinina I.S."/>
            <person name="Thon M."/>
            <person name="Zeilinger S."/>
            <person name="Casas-Flores S."/>
            <person name="Horwitz B.A."/>
            <person name="Mukherjee P.K."/>
            <person name="Mukherjee M."/>
            <person name="Kredics L."/>
            <person name="Alcaraz L.D."/>
            <person name="Aerts A."/>
            <person name="Antal Z."/>
            <person name="Atanasova L."/>
            <person name="Cervantes-Badillo M.G."/>
            <person name="Challacombe J."/>
            <person name="Chertkov O."/>
            <person name="McCluskey K."/>
            <person name="Coulpier F."/>
            <person name="Deshpande N."/>
            <person name="von Doehren H."/>
            <person name="Ebbole D.J."/>
            <person name="Esquivel-Naranjo E.U."/>
            <person name="Fekete E."/>
            <person name="Flipphi M."/>
            <person name="Glaser F."/>
            <person name="Gomez-Rodriguez E.Y."/>
            <person name="Gruber S."/>
            <person name="Han C."/>
            <person name="Henrissat B."/>
            <person name="Hermosa R."/>
            <person name="Hernandez-Onate M."/>
            <person name="Karaffa L."/>
            <person name="Kosti I."/>
            <person name="Le Crom S."/>
            <person name="Lindquist E."/>
            <person name="Lucas S."/>
            <person name="Luebeck M."/>
            <person name="Luebeck P.S."/>
            <person name="Margeot A."/>
            <person name="Metz B."/>
            <person name="Misra M."/>
            <person name="Nevalainen H."/>
            <person name="Omann M."/>
            <person name="Packer N."/>
            <person name="Perrone G."/>
            <person name="Uresti-Rivera E.E."/>
            <person name="Salamov A."/>
            <person name="Schmoll M."/>
            <person name="Seiboth B."/>
            <person name="Shapiro H."/>
            <person name="Sukno S."/>
            <person name="Tamayo-Ramos J.A."/>
            <person name="Tisch D."/>
            <person name="Wiest A."/>
            <person name="Wilkinson H.H."/>
            <person name="Zhang M."/>
            <person name="Coutinho P.M."/>
            <person name="Kenerley C.M."/>
            <person name="Monte E."/>
            <person name="Baker S.E."/>
            <person name="Grigoriev I.V."/>
        </authorList>
    </citation>
    <scope>NUCLEOTIDE SEQUENCE [LARGE SCALE GENOMIC DNA]</scope>
    <source>
        <strain evidence="3">ATCC 20476 / IMI 206040</strain>
    </source>
</reference>
<keyword evidence="3" id="KW-1185">Reference proteome</keyword>
<evidence type="ECO:0000313" key="2">
    <source>
        <dbReference type="EMBL" id="EHK49713.1"/>
    </source>
</evidence>
<protein>
    <submittedName>
        <fullName evidence="2">Uncharacterized protein</fullName>
    </submittedName>
</protein>
<gene>
    <name evidence="2" type="ORF">TRIATDRAFT_297607</name>
</gene>
<name>G9NIV4_HYPAI</name>
<dbReference type="EMBL" id="ABDG02000016">
    <property type="protein sequence ID" value="EHK49713.1"/>
    <property type="molecule type" value="Genomic_DNA"/>
</dbReference>
<organism evidence="2 3">
    <name type="scientific">Hypocrea atroviridis (strain ATCC 20476 / IMI 206040)</name>
    <name type="common">Trichoderma atroviride</name>
    <dbReference type="NCBI Taxonomy" id="452589"/>
    <lineage>
        <taxon>Eukaryota</taxon>
        <taxon>Fungi</taxon>
        <taxon>Dikarya</taxon>
        <taxon>Ascomycota</taxon>
        <taxon>Pezizomycotina</taxon>
        <taxon>Sordariomycetes</taxon>
        <taxon>Hypocreomycetidae</taxon>
        <taxon>Hypocreales</taxon>
        <taxon>Hypocreaceae</taxon>
        <taxon>Trichoderma</taxon>
    </lineage>
</organism>
<dbReference type="HOGENOM" id="CLU_2558579_0_0_1"/>
<proteinExistence type="predicted"/>